<accession>A0ABS6WMH4</accession>
<keyword evidence="12" id="KW-1185">Reference proteome</keyword>
<feature type="transmembrane region" description="Helical" evidence="9">
    <location>
        <begin position="14"/>
        <end position="33"/>
    </location>
</feature>
<evidence type="ECO:0000256" key="7">
    <source>
        <dbReference type="ARBA" id="ARBA00023136"/>
    </source>
</evidence>
<feature type="transmembrane region" description="Helical" evidence="9">
    <location>
        <begin position="53"/>
        <end position="71"/>
    </location>
</feature>
<keyword evidence="2 9" id="KW-0813">Transport</keyword>
<evidence type="ECO:0000313" key="11">
    <source>
        <dbReference type="EMBL" id="MBW3097151.1"/>
    </source>
</evidence>
<dbReference type="PANTHER" id="PTHR35011">
    <property type="entry name" value="2,3-DIKETO-L-GULONATE TRAP TRANSPORTER SMALL PERMEASE PROTEIN YIAM"/>
    <property type="match status" value="1"/>
</dbReference>
<comment type="function">
    <text evidence="9">Part of the tripartite ATP-independent periplasmic (TRAP) transport system.</text>
</comment>
<keyword evidence="6 9" id="KW-1133">Transmembrane helix</keyword>
<keyword evidence="5 9" id="KW-0812">Transmembrane</keyword>
<dbReference type="EMBL" id="JAHWQX010000002">
    <property type="protein sequence ID" value="MBW3097151.1"/>
    <property type="molecule type" value="Genomic_DNA"/>
</dbReference>
<feature type="domain" description="Tripartite ATP-independent periplasmic transporters DctQ component" evidence="10">
    <location>
        <begin position="29"/>
        <end position="160"/>
    </location>
</feature>
<protein>
    <recommendedName>
        <fullName evidence="9">TRAP transporter small permease protein</fullName>
    </recommendedName>
</protein>
<evidence type="ECO:0000313" key="12">
    <source>
        <dbReference type="Proteomes" id="UP001430804"/>
    </source>
</evidence>
<evidence type="ECO:0000256" key="8">
    <source>
        <dbReference type="ARBA" id="ARBA00038436"/>
    </source>
</evidence>
<dbReference type="InterPro" id="IPR055348">
    <property type="entry name" value="DctQ"/>
</dbReference>
<dbReference type="Proteomes" id="UP001430804">
    <property type="component" value="Unassembled WGS sequence"/>
</dbReference>
<keyword evidence="4 9" id="KW-0997">Cell inner membrane</keyword>
<sequence>MQTVNLLLKTKRQFFRFLTSACALALVVIFVTTLTQVFMRRFLHSPLEWAEDLAVFLFIWITFLGAAILYERKILISIDTIVALLPPPAQRVCQAASSLIVLISLGYLLNLSWQFMLRQQALGHNLGGALSVPSWLIMIPLIISVAAMMVSSMVFTIQSFAKQDGQA</sequence>
<evidence type="ECO:0000256" key="9">
    <source>
        <dbReference type="RuleBase" id="RU369079"/>
    </source>
</evidence>
<evidence type="ECO:0000256" key="6">
    <source>
        <dbReference type="ARBA" id="ARBA00022989"/>
    </source>
</evidence>
<evidence type="ECO:0000256" key="2">
    <source>
        <dbReference type="ARBA" id="ARBA00022448"/>
    </source>
</evidence>
<organism evidence="11 12">
    <name type="scientific">Pseudohoeflea coraliihabitans</name>
    <dbReference type="NCBI Taxonomy" id="2860393"/>
    <lineage>
        <taxon>Bacteria</taxon>
        <taxon>Pseudomonadati</taxon>
        <taxon>Pseudomonadota</taxon>
        <taxon>Alphaproteobacteria</taxon>
        <taxon>Hyphomicrobiales</taxon>
        <taxon>Rhizobiaceae</taxon>
        <taxon>Pseudohoeflea</taxon>
    </lineage>
</organism>
<comment type="caution">
    <text evidence="11">The sequence shown here is derived from an EMBL/GenBank/DDBJ whole genome shotgun (WGS) entry which is preliminary data.</text>
</comment>
<dbReference type="RefSeq" id="WP_219201084.1">
    <property type="nucleotide sequence ID" value="NZ_JAHWQX010000002.1"/>
</dbReference>
<comment type="similarity">
    <text evidence="8 9">Belongs to the TRAP transporter small permease family.</text>
</comment>
<keyword evidence="3" id="KW-1003">Cell membrane</keyword>
<proteinExistence type="inferred from homology"/>
<evidence type="ECO:0000256" key="5">
    <source>
        <dbReference type="ARBA" id="ARBA00022692"/>
    </source>
</evidence>
<comment type="subcellular location">
    <subcellularLocation>
        <location evidence="1 9">Cell inner membrane</location>
        <topology evidence="1 9">Multi-pass membrane protein</topology>
    </subcellularLocation>
</comment>
<keyword evidence="7 9" id="KW-0472">Membrane</keyword>
<evidence type="ECO:0000256" key="1">
    <source>
        <dbReference type="ARBA" id="ARBA00004429"/>
    </source>
</evidence>
<evidence type="ECO:0000256" key="4">
    <source>
        <dbReference type="ARBA" id="ARBA00022519"/>
    </source>
</evidence>
<gene>
    <name evidence="11" type="ORF">KY465_07650</name>
</gene>
<feature type="transmembrane region" description="Helical" evidence="9">
    <location>
        <begin position="92"/>
        <end position="115"/>
    </location>
</feature>
<reference evidence="11" key="1">
    <citation type="submission" date="2021-07" db="EMBL/GenBank/DDBJ databases">
        <title>Pseudohoeflea marina sp. nov. a polyhydroxyalcanoate-producing bacterium.</title>
        <authorList>
            <person name="Zheng W."/>
            <person name="Yu S."/>
            <person name="Huang Y."/>
        </authorList>
    </citation>
    <scope>NUCLEOTIDE SEQUENCE</scope>
    <source>
        <strain evidence="11">DP4N28-3</strain>
    </source>
</reference>
<dbReference type="Pfam" id="PF04290">
    <property type="entry name" value="DctQ"/>
    <property type="match status" value="1"/>
</dbReference>
<evidence type="ECO:0000256" key="3">
    <source>
        <dbReference type="ARBA" id="ARBA00022475"/>
    </source>
</evidence>
<name>A0ABS6WMH4_9HYPH</name>
<comment type="subunit">
    <text evidence="9">The complex comprises the extracytoplasmic solute receptor protein and the two transmembrane proteins.</text>
</comment>
<dbReference type="InterPro" id="IPR007387">
    <property type="entry name" value="TRAP_DctQ"/>
</dbReference>
<evidence type="ECO:0000259" key="10">
    <source>
        <dbReference type="Pfam" id="PF04290"/>
    </source>
</evidence>
<feature type="transmembrane region" description="Helical" evidence="9">
    <location>
        <begin position="135"/>
        <end position="157"/>
    </location>
</feature>